<feature type="compositionally biased region" description="Acidic residues" evidence="1">
    <location>
        <begin position="129"/>
        <end position="139"/>
    </location>
</feature>
<proteinExistence type="predicted"/>
<dbReference type="PaxDb" id="353153-Q4E4I7"/>
<sequence>MIIFLLCFIIFLFFFLFFFFFFFLFSSCMALAAVPRGYQVVTGGVMDTHRRATLGQPSITSSRIMSLAFANASQTDASIATSFGLHLREPRIKRNHPRKVLCADDCDLMVSLMQKACPTFPPRAQEATGSEEDEQDETESQIYLKNLTRALDEALTRKRKLNMKSRSSPKETATSWVESSHASTTSAPVEAERGALELWMEEQHRGQRITRSAEPFCKSRSLTNAVSKGRFPDDANAPISEAVRKWEKEQSQPLQRHRHQPKQQRKSGEGGKDHDEKTHRETSLSSHEGLNGVPTLLGRLKQLPVRSWRVIHNLTRAPEPPVKNDSMPTDERPVDFMVVENWRHNFDYVGYEEQFNLDGLLSTRDFCRCMVTRHEASTTGQTPLIALADMFKKNRARSAAKKREAQPCPNKDVLWSSVWMQRANEIALEKERQKLIDGIRAFELRVPAAARSKEAVEELQKDLVELLKKWPCDSMKRHVFTKINFLEWVRERQKLQPTVGTGALPSLSLAESMASRAEASFVEHVLALLPGDENSLVTRRPATAP</sequence>
<feature type="region of interest" description="Disordered" evidence="1">
    <location>
        <begin position="120"/>
        <end position="139"/>
    </location>
</feature>
<dbReference type="OMA" id="MQKACPT"/>
<dbReference type="eggNOG" id="ENOG502SG1T">
    <property type="taxonomic scope" value="Eukaryota"/>
</dbReference>
<gene>
    <name evidence="2" type="ORF">Tc00.1047053506885.90</name>
</gene>
<name>Q4E4I7_TRYCC</name>
<dbReference type="KEGG" id="tcr:506885.90"/>
<reference evidence="2 3" key="1">
    <citation type="journal article" date="2005" name="Science">
        <title>The genome sequence of Trypanosoma cruzi, etiologic agent of Chagas disease.</title>
        <authorList>
            <person name="El-Sayed N.M."/>
            <person name="Myler P.J."/>
            <person name="Bartholomeu D.C."/>
            <person name="Nilsson D."/>
            <person name="Aggarwal G."/>
            <person name="Tran A.N."/>
            <person name="Ghedin E."/>
            <person name="Worthey E.A."/>
            <person name="Delcher A.L."/>
            <person name="Blandin G."/>
            <person name="Westenberger S.J."/>
            <person name="Caler E."/>
            <person name="Cerqueira G.C."/>
            <person name="Branche C."/>
            <person name="Haas B."/>
            <person name="Anupama A."/>
            <person name="Arner E."/>
            <person name="Aslund L."/>
            <person name="Attipoe P."/>
            <person name="Bontempi E."/>
            <person name="Bringaud F."/>
            <person name="Burton P."/>
            <person name="Cadag E."/>
            <person name="Campbell D.A."/>
            <person name="Carrington M."/>
            <person name="Crabtree J."/>
            <person name="Darban H."/>
            <person name="da Silveira J.F."/>
            <person name="de Jong P."/>
            <person name="Edwards K."/>
            <person name="Englund P.T."/>
            <person name="Fazelina G."/>
            <person name="Feldblyum T."/>
            <person name="Ferella M."/>
            <person name="Frasch A.C."/>
            <person name="Gull K."/>
            <person name="Horn D."/>
            <person name="Hou L."/>
            <person name="Huang Y."/>
            <person name="Kindlund E."/>
            <person name="Klingbeil M."/>
            <person name="Kluge S."/>
            <person name="Koo H."/>
            <person name="Lacerda D."/>
            <person name="Levin M.J."/>
            <person name="Lorenzi H."/>
            <person name="Louie T."/>
            <person name="Machado C.R."/>
            <person name="McCulloch R."/>
            <person name="McKenna A."/>
            <person name="Mizuno Y."/>
            <person name="Mottram J.C."/>
            <person name="Nelson S."/>
            <person name="Ochaya S."/>
            <person name="Osoegawa K."/>
            <person name="Pai G."/>
            <person name="Parsons M."/>
            <person name="Pentony M."/>
            <person name="Pettersson U."/>
            <person name="Pop M."/>
            <person name="Ramirez J.L."/>
            <person name="Rinta J."/>
            <person name="Robertson L."/>
            <person name="Salzberg S.L."/>
            <person name="Sanchez D.O."/>
            <person name="Seyler A."/>
            <person name="Sharma R."/>
            <person name="Shetty J."/>
            <person name="Simpson A.J."/>
            <person name="Sisk E."/>
            <person name="Tammi M.T."/>
            <person name="Tarleton R."/>
            <person name="Teixeira S."/>
            <person name="Van Aken S."/>
            <person name="Vogt C."/>
            <person name="Ward P.N."/>
            <person name="Wickstead B."/>
            <person name="Wortman J."/>
            <person name="White O."/>
            <person name="Fraser C.M."/>
            <person name="Stuart K.D."/>
            <person name="Andersson B."/>
        </authorList>
    </citation>
    <scope>NUCLEOTIDE SEQUENCE [LARGE SCALE GENOMIC DNA]</scope>
    <source>
        <strain evidence="2 3">CL Brener</strain>
    </source>
</reference>
<dbReference type="EMBL" id="AAHK01000012">
    <property type="protein sequence ID" value="EAN99669.1"/>
    <property type="molecule type" value="Genomic_DNA"/>
</dbReference>
<dbReference type="InParanoid" id="Q4E4I7"/>
<comment type="caution">
    <text evidence="2">The sequence shown here is derived from an EMBL/GenBank/DDBJ whole genome shotgun (WGS) entry which is preliminary data.</text>
</comment>
<feature type="compositionally biased region" description="Basic and acidic residues" evidence="1">
    <location>
        <begin position="266"/>
        <end position="282"/>
    </location>
</feature>
<feature type="region of interest" description="Disordered" evidence="1">
    <location>
        <begin position="245"/>
        <end position="295"/>
    </location>
</feature>
<organism evidence="2 3">
    <name type="scientific">Trypanosoma cruzi (strain CL Brener)</name>
    <dbReference type="NCBI Taxonomy" id="353153"/>
    <lineage>
        <taxon>Eukaryota</taxon>
        <taxon>Discoba</taxon>
        <taxon>Euglenozoa</taxon>
        <taxon>Kinetoplastea</taxon>
        <taxon>Metakinetoplastina</taxon>
        <taxon>Trypanosomatida</taxon>
        <taxon>Trypanosomatidae</taxon>
        <taxon>Trypanosoma</taxon>
        <taxon>Schizotrypanum</taxon>
    </lineage>
</organism>
<dbReference type="GeneID" id="3554475"/>
<dbReference type="RefSeq" id="XP_821520.1">
    <property type="nucleotide sequence ID" value="XM_816427.1"/>
</dbReference>
<dbReference type="Proteomes" id="UP000002296">
    <property type="component" value="Unassembled WGS sequence"/>
</dbReference>
<evidence type="ECO:0000313" key="3">
    <source>
        <dbReference type="Proteomes" id="UP000002296"/>
    </source>
</evidence>
<feature type="region of interest" description="Disordered" evidence="1">
    <location>
        <begin position="158"/>
        <end position="189"/>
    </location>
</feature>
<evidence type="ECO:0000256" key="1">
    <source>
        <dbReference type="SAM" id="MobiDB-lite"/>
    </source>
</evidence>
<keyword evidence="3" id="KW-1185">Reference proteome</keyword>
<feature type="compositionally biased region" description="Basic residues" evidence="1">
    <location>
        <begin position="255"/>
        <end position="265"/>
    </location>
</feature>
<dbReference type="AlphaFoldDB" id="Q4E4I7"/>
<accession>Q4E4I7</accession>
<dbReference type="SMR" id="Q4E4I7"/>
<feature type="compositionally biased region" description="Polar residues" evidence="1">
    <location>
        <begin position="164"/>
        <end position="187"/>
    </location>
</feature>
<protein>
    <submittedName>
        <fullName evidence="2">Uncharacterized protein</fullName>
    </submittedName>
</protein>
<evidence type="ECO:0000313" key="2">
    <source>
        <dbReference type="EMBL" id="EAN99669.1"/>
    </source>
</evidence>